<dbReference type="PROSITE" id="PS50111">
    <property type="entry name" value="CHEMOTAXIS_TRANSDUC_2"/>
    <property type="match status" value="1"/>
</dbReference>
<dbReference type="RefSeq" id="WP_045669008.1">
    <property type="nucleotide sequence ID" value="NZ_CP011058.1"/>
</dbReference>
<evidence type="ECO:0000313" key="4">
    <source>
        <dbReference type="EMBL" id="AJY73573.1"/>
    </source>
</evidence>
<dbReference type="InterPro" id="IPR000644">
    <property type="entry name" value="CBS_dom"/>
</dbReference>
<dbReference type="GO" id="GO:0016020">
    <property type="term" value="C:membrane"/>
    <property type="evidence" value="ECO:0007669"/>
    <property type="project" value="InterPro"/>
</dbReference>
<dbReference type="PANTHER" id="PTHR32089:SF112">
    <property type="entry name" value="LYSOZYME-LIKE PROTEIN-RELATED"/>
    <property type="match status" value="1"/>
</dbReference>
<dbReference type="Gene3D" id="1.10.287.950">
    <property type="entry name" value="Methyl-accepting chemotaxis protein"/>
    <property type="match status" value="1"/>
</dbReference>
<proteinExistence type="predicted"/>
<keyword evidence="1 2" id="KW-0807">Transducer</keyword>
<dbReference type="SMART" id="SM00283">
    <property type="entry name" value="MA"/>
    <property type="match status" value="1"/>
</dbReference>
<evidence type="ECO:0000313" key="5">
    <source>
        <dbReference type="Proteomes" id="UP000032633"/>
    </source>
</evidence>
<dbReference type="OrthoDB" id="9816519at2"/>
<dbReference type="Pfam" id="PF00571">
    <property type="entry name" value="CBS"/>
    <property type="match status" value="1"/>
</dbReference>
<organism evidence="4 5">
    <name type="scientific">Paenibacillus beijingensis</name>
    <dbReference type="NCBI Taxonomy" id="1126833"/>
    <lineage>
        <taxon>Bacteria</taxon>
        <taxon>Bacillati</taxon>
        <taxon>Bacillota</taxon>
        <taxon>Bacilli</taxon>
        <taxon>Bacillales</taxon>
        <taxon>Paenibacillaceae</taxon>
        <taxon>Paenibacillus</taxon>
    </lineage>
</organism>
<gene>
    <name evidence="4" type="ORF">VN24_01680</name>
</gene>
<dbReference type="KEGG" id="pbj:VN24_01680"/>
<dbReference type="EMBL" id="CP011058">
    <property type="protein sequence ID" value="AJY73573.1"/>
    <property type="molecule type" value="Genomic_DNA"/>
</dbReference>
<dbReference type="Pfam" id="PF00015">
    <property type="entry name" value="MCPsignal"/>
    <property type="match status" value="1"/>
</dbReference>
<dbReference type="HOGENOM" id="CLU_711409_0_0_9"/>
<evidence type="ECO:0000259" key="3">
    <source>
        <dbReference type="PROSITE" id="PS50111"/>
    </source>
</evidence>
<sequence length="372" mass="39959">MPATAVFNRGETEHDAIGPDLRAAPVVAPDSPSRDAHQLFQQHAGTEAVVICAADNKPKSLLMRNKFYSRLGTLYGSSLYFEKPVMLLADEGALILEADTPLPELIDLALGREEERLYDAVVITDGGRFKGIVTVADLLKRSRIMQVEARGSQRRMAERTSGLLTAIEEDVKRVAAAARQGADSARSMRAATEQGRQQLDHAAEAFGNIWTHAGNQQREMDRLEQTAHSVTGISAVITELAGRCNLLALNATIEAARAGEAGRSFAVVANEIRQLADQTERSALQITGLIADIESAVAKAIAASGRGKEEAERTRPTVNAAKDLFGELSVAALQSGSVMDQINRFAAEAEARADGAMTELSRLMAELEKGKV</sequence>
<dbReference type="Proteomes" id="UP000032633">
    <property type="component" value="Chromosome"/>
</dbReference>
<keyword evidence="5" id="KW-1185">Reference proteome</keyword>
<name>A0A0D5NF74_9BACL</name>
<dbReference type="STRING" id="1126833.VN24_01680"/>
<dbReference type="PATRIC" id="fig|1126833.4.peg.373"/>
<dbReference type="PANTHER" id="PTHR32089">
    <property type="entry name" value="METHYL-ACCEPTING CHEMOTAXIS PROTEIN MCPB"/>
    <property type="match status" value="1"/>
</dbReference>
<dbReference type="InterPro" id="IPR004089">
    <property type="entry name" value="MCPsignal_dom"/>
</dbReference>
<reference evidence="4 5" key="1">
    <citation type="journal article" date="2015" name="J. Biotechnol.">
        <title>Complete genome sequence of Paenibacillus beijingensis 7188(T) (=DSM 24997(T)), a novel rhizobacterium from jujube garden soil.</title>
        <authorList>
            <person name="Kwak Y."/>
            <person name="Shin J.H."/>
        </authorList>
    </citation>
    <scope>NUCLEOTIDE SEQUENCE [LARGE SCALE GENOMIC DNA]</scope>
    <source>
        <strain evidence="4 5">DSM 24997</strain>
    </source>
</reference>
<protein>
    <recommendedName>
        <fullName evidence="3">Methyl-accepting transducer domain-containing protein</fullName>
    </recommendedName>
</protein>
<dbReference type="GO" id="GO:0007165">
    <property type="term" value="P:signal transduction"/>
    <property type="evidence" value="ECO:0007669"/>
    <property type="project" value="UniProtKB-KW"/>
</dbReference>
<reference evidence="5" key="2">
    <citation type="submission" date="2015-03" db="EMBL/GenBank/DDBJ databases">
        <title>Genome sequence of Paenibacillus beijingensis strain DSM 24997T.</title>
        <authorList>
            <person name="Kwak Y."/>
            <person name="Shin J.-H."/>
        </authorList>
    </citation>
    <scope>NUCLEOTIDE SEQUENCE [LARGE SCALE GENOMIC DNA]</scope>
    <source>
        <strain evidence="5">DSM 24997</strain>
    </source>
</reference>
<evidence type="ECO:0000256" key="1">
    <source>
        <dbReference type="ARBA" id="ARBA00023224"/>
    </source>
</evidence>
<evidence type="ECO:0000256" key="2">
    <source>
        <dbReference type="PROSITE-ProRule" id="PRU00284"/>
    </source>
</evidence>
<feature type="domain" description="Methyl-accepting transducer" evidence="3">
    <location>
        <begin position="152"/>
        <end position="364"/>
    </location>
</feature>
<dbReference type="InterPro" id="IPR046342">
    <property type="entry name" value="CBS_dom_sf"/>
</dbReference>
<dbReference type="SUPFAM" id="SSF54631">
    <property type="entry name" value="CBS-domain pair"/>
    <property type="match status" value="1"/>
</dbReference>
<dbReference type="SUPFAM" id="SSF58104">
    <property type="entry name" value="Methyl-accepting chemotaxis protein (MCP) signaling domain"/>
    <property type="match status" value="1"/>
</dbReference>
<dbReference type="AlphaFoldDB" id="A0A0D5NF74"/>
<accession>A0A0D5NF74</accession>
<dbReference type="Gene3D" id="3.10.580.10">
    <property type="entry name" value="CBS-domain"/>
    <property type="match status" value="1"/>
</dbReference>